<dbReference type="InterPro" id="IPR032675">
    <property type="entry name" value="LRR_dom_sf"/>
</dbReference>
<keyword evidence="6" id="KW-0732">Signal</keyword>
<keyword evidence="11" id="KW-0325">Glycoprotein</keyword>
<keyword evidence="8" id="KW-1133">Transmembrane helix</keyword>
<evidence type="ECO:0000256" key="2">
    <source>
        <dbReference type="ARBA" id="ARBA00009592"/>
    </source>
</evidence>
<evidence type="ECO:0000256" key="11">
    <source>
        <dbReference type="ARBA" id="ARBA00023180"/>
    </source>
</evidence>
<organism evidence="14 15">
    <name type="scientific">Morus notabilis</name>
    <dbReference type="NCBI Taxonomy" id="981085"/>
    <lineage>
        <taxon>Eukaryota</taxon>
        <taxon>Viridiplantae</taxon>
        <taxon>Streptophyta</taxon>
        <taxon>Embryophyta</taxon>
        <taxon>Tracheophyta</taxon>
        <taxon>Spermatophyta</taxon>
        <taxon>Magnoliopsida</taxon>
        <taxon>eudicotyledons</taxon>
        <taxon>Gunneridae</taxon>
        <taxon>Pentapetalae</taxon>
        <taxon>rosids</taxon>
        <taxon>fabids</taxon>
        <taxon>Rosales</taxon>
        <taxon>Moraceae</taxon>
        <taxon>Moreae</taxon>
        <taxon>Morus</taxon>
    </lineage>
</organism>
<evidence type="ECO:0000256" key="3">
    <source>
        <dbReference type="ARBA" id="ARBA00022475"/>
    </source>
</evidence>
<comment type="similarity">
    <text evidence="2">Belongs to the RLP family.</text>
</comment>
<keyword evidence="9" id="KW-0472">Membrane</keyword>
<dbReference type="InterPro" id="IPR001611">
    <property type="entry name" value="Leu-rich_rpt"/>
</dbReference>
<name>W9RL90_9ROSA</name>
<dbReference type="FunFam" id="3.80.10.10:FF:001347">
    <property type="entry name" value="LRR receptor-like serine/threonine-protein kinase GSO2"/>
    <property type="match status" value="1"/>
</dbReference>
<dbReference type="PANTHER" id="PTHR48063">
    <property type="entry name" value="LRR RECEPTOR-LIKE KINASE"/>
    <property type="match status" value="1"/>
</dbReference>
<dbReference type="eggNOG" id="KOG0661">
    <property type="taxonomic scope" value="Eukaryota"/>
</dbReference>
<dbReference type="FunFam" id="3.80.10.10:FF:000299">
    <property type="entry name" value="Piriformospora indica-insensitive protein 2"/>
    <property type="match status" value="1"/>
</dbReference>
<evidence type="ECO:0000259" key="12">
    <source>
        <dbReference type="Pfam" id="PF08263"/>
    </source>
</evidence>
<evidence type="ECO:0000256" key="1">
    <source>
        <dbReference type="ARBA" id="ARBA00004251"/>
    </source>
</evidence>
<evidence type="ECO:0000256" key="5">
    <source>
        <dbReference type="ARBA" id="ARBA00022692"/>
    </source>
</evidence>
<dbReference type="SMART" id="SM00365">
    <property type="entry name" value="LRR_SD22"/>
    <property type="match status" value="4"/>
</dbReference>
<keyword evidence="4" id="KW-0433">Leucine-rich repeat</keyword>
<evidence type="ECO:0000259" key="13">
    <source>
        <dbReference type="Pfam" id="PF23598"/>
    </source>
</evidence>
<gene>
    <name evidence="14" type="ORF">L484_026400</name>
</gene>
<dbReference type="PANTHER" id="PTHR48063:SF101">
    <property type="entry name" value="LRR RECEPTOR-LIKE SERINE_THREONINE-PROTEIN KINASE FLS2"/>
    <property type="match status" value="1"/>
</dbReference>
<dbReference type="InterPro" id="IPR003591">
    <property type="entry name" value="Leu-rich_rpt_typical-subtyp"/>
</dbReference>
<dbReference type="GO" id="GO:0016301">
    <property type="term" value="F:kinase activity"/>
    <property type="evidence" value="ECO:0007669"/>
    <property type="project" value="UniProtKB-KW"/>
</dbReference>
<keyword evidence="15" id="KW-1185">Reference proteome</keyword>
<evidence type="ECO:0000256" key="9">
    <source>
        <dbReference type="ARBA" id="ARBA00023136"/>
    </source>
</evidence>
<dbReference type="AlphaFoldDB" id="W9RL90"/>
<dbReference type="Pfam" id="PF08263">
    <property type="entry name" value="LRRNT_2"/>
    <property type="match status" value="1"/>
</dbReference>
<evidence type="ECO:0000313" key="15">
    <source>
        <dbReference type="Proteomes" id="UP000030645"/>
    </source>
</evidence>
<protein>
    <submittedName>
        <fullName evidence="14">Putative LRR receptor-like serine/threonine-protein kinase</fullName>
    </submittedName>
</protein>
<keyword evidence="14" id="KW-0418">Kinase</keyword>
<dbReference type="SUPFAM" id="SSF52047">
    <property type="entry name" value="RNI-like"/>
    <property type="match status" value="1"/>
</dbReference>
<sequence>MRLPLILGVIGSDSRFHRLQLSLSIVAVADSRRCRRIYSCTPLSLQKFLNPPNICCVLGTPDMTAFPDGVNTSRLCGITSYEKILPANLSDIIPNASPEAIDLIRCFCFALSAPMDPTALGKQKTKSGALLNIKRDLQFWDVPDLLSSWGNEEGETDCCKWLGVGCANDSGHVISLDLSSISTLGINDYMLNWIVGGKINPSLFELRYLNYLDLSFIQFMGSRIPSSIGTLGHLRYLNLSYTFMGGEIPPQLANLSNLQVLDLGYNHYTINSLKWLSHLSSLIDLRLNGINLSKAYDWVQIVNQLPGLTTLELGYCNLRDVVIPPSFSSVNSSASSLSILNLSNNNLSVSVFSWLFNFSNSLVHLDLSVNQLEGSVPESFGKITALKLLDLSRNDKLSGSIPEAFSKMTALTYLDLSRDKFKGSIPEIFFNISSLEYLDLGDNMLEGELPKSIWNLSMLRTLRIASNNLSGNLPQTSFQKLKQLERLDISRNSLGGVISEASFSELSELHYLDLSFNSLALNIHSEWIPPFRLRNIFLGSCKLGPQFPKWLRTQKNYSFLDISNSGISDSIPNWFWNLSNGFQSMNLSNNQLNGEIGNISLDLHEELFNDNLDIDLSTNQLEGVVPSFLFKVAAVDLSRNRFSKLNVPCNINGHTALKFLDISYNELSGELPDCWSRLKELRLLILAKNKLAGKIPPSIGSLTEIEALRLTGNNFIGELPATLKNCTQFSVIDFGGNKLSGPIPTWIGENLHGLIILSMRSNYFSGSIPSHLCHLTNLQLLDLSLNDISGSIPKCVSNFTAMRKGWEDDRTTITHLYATQKVVVTGHTLAKSMKTMYNCNGKETLWSSRVFLGL</sequence>
<dbReference type="FunFam" id="3.80.10.10:FF:000095">
    <property type="entry name" value="LRR receptor-like serine/threonine-protein kinase GSO1"/>
    <property type="match status" value="1"/>
</dbReference>
<dbReference type="Proteomes" id="UP000030645">
    <property type="component" value="Unassembled WGS sequence"/>
</dbReference>
<keyword evidence="14" id="KW-0808">Transferase</keyword>
<dbReference type="Gene3D" id="3.80.10.10">
    <property type="entry name" value="Ribonuclease Inhibitor"/>
    <property type="match status" value="4"/>
</dbReference>
<dbReference type="SMART" id="SM00369">
    <property type="entry name" value="LRR_TYP"/>
    <property type="match status" value="8"/>
</dbReference>
<keyword evidence="3" id="KW-1003">Cell membrane</keyword>
<dbReference type="SUPFAM" id="SSF52058">
    <property type="entry name" value="L domain-like"/>
    <property type="match status" value="2"/>
</dbReference>
<keyword evidence="5" id="KW-0812">Transmembrane</keyword>
<reference evidence="15" key="1">
    <citation type="submission" date="2013-01" db="EMBL/GenBank/DDBJ databases">
        <title>Draft Genome Sequence of a Mulberry Tree, Morus notabilis C.K. Schneid.</title>
        <authorList>
            <person name="He N."/>
            <person name="Zhao S."/>
        </authorList>
    </citation>
    <scope>NUCLEOTIDE SEQUENCE</scope>
</reference>
<dbReference type="InterPro" id="IPR055414">
    <property type="entry name" value="LRR_R13L4/SHOC2-like"/>
</dbReference>
<evidence type="ECO:0000256" key="6">
    <source>
        <dbReference type="ARBA" id="ARBA00022729"/>
    </source>
</evidence>
<dbReference type="InterPro" id="IPR046956">
    <property type="entry name" value="RLP23-like"/>
</dbReference>
<dbReference type="GO" id="GO:0005886">
    <property type="term" value="C:plasma membrane"/>
    <property type="evidence" value="ECO:0007669"/>
    <property type="project" value="UniProtKB-SubCell"/>
</dbReference>
<keyword evidence="7" id="KW-0677">Repeat</keyword>
<dbReference type="EMBL" id="KE344356">
    <property type="protein sequence ID" value="EXB58197.1"/>
    <property type="molecule type" value="Genomic_DNA"/>
</dbReference>
<feature type="domain" description="Leucine-rich repeat-containing N-terminal plant-type" evidence="12">
    <location>
        <begin position="129"/>
        <end position="166"/>
    </location>
</feature>
<evidence type="ECO:0000256" key="4">
    <source>
        <dbReference type="ARBA" id="ARBA00022614"/>
    </source>
</evidence>
<feature type="domain" description="Disease resistance R13L4/SHOC-2-like LRR" evidence="13">
    <location>
        <begin position="369"/>
        <end position="562"/>
    </location>
</feature>
<proteinExistence type="inferred from homology"/>
<evidence type="ECO:0000313" key="14">
    <source>
        <dbReference type="EMBL" id="EXB58197.1"/>
    </source>
</evidence>
<dbReference type="eggNOG" id="KOG0619">
    <property type="taxonomic scope" value="Eukaryota"/>
</dbReference>
<evidence type="ECO:0000256" key="8">
    <source>
        <dbReference type="ARBA" id="ARBA00022989"/>
    </source>
</evidence>
<dbReference type="Pfam" id="PF00560">
    <property type="entry name" value="LRR_1"/>
    <property type="match status" value="5"/>
</dbReference>
<dbReference type="InterPro" id="IPR013210">
    <property type="entry name" value="LRR_N_plant-typ"/>
</dbReference>
<evidence type="ECO:0000256" key="10">
    <source>
        <dbReference type="ARBA" id="ARBA00023170"/>
    </source>
</evidence>
<keyword evidence="10 14" id="KW-0675">Receptor</keyword>
<dbReference type="Pfam" id="PF23598">
    <property type="entry name" value="LRR_14"/>
    <property type="match status" value="1"/>
</dbReference>
<comment type="subcellular location">
    <subcellularLocation>
        <location evidence="1">Cell membrane</location>
        <topology evidence="1">Single-pass type I membrane protein</topology>
    </subcellularLocation>
</comment>
<dbReference type="STRING" id="981085.W9RL90"/>
<accession>W9RL90</accession>
<evidence type="ECO:0000256" key="7">
    <source>
        <dbReference type="ARBA" id="ARBA00022737"/>
    </source>
</evidence>